<dbReference type="EMBL" id="BMQN01000026">
    <property type="protein sequence ID" value="GGS09816.1"/>
    <property type="molecule type" value="Genomic_DNA"/>
</dbReference>
<organism evidence="1 2">
    <name type="scientific">Deinococcus sedimenti</name>
    <dbReference type="NCBI Taxonomy" id="1867090"/>
    <lineage>
        <taxon>Bacteria</taxon>
        <taxon>Thermotogati</taxon>
        <taxon>Deinococcota</taxon>
        <taxon>Deinococci</taxon>
        <taxon>Deinococcales</taxon>
        <taxon>Deinococcaceae</taxon>
        <taxon>Deinococcus</taxon>
    </lineage>
</organism>
<evidence type="ECO:0000313" key="1">
    <source>
        <dbReference type="EMBL" id="GGS09816.1"/>
    </source>
</evidence>
<dbReference type="RefSeq" id="WP_189074888.1">
    <property type="nucleotide sequence ID" value="NZ_BMQN01000026.1"/>
</dbReference>
<sequence length="576" mass="61359">MEEYRIRVLSPDGTEKHVRELDPPSGTPLYLVGGPRRMEVGPLGDCREATFEGDPATLGIGPRDTVQVQYRTGHGVWLNRYAGTAVITGSTRSEVGRYKLQGLRYKRLIEIEVRTLLLEADLGAQVRQLFVDVIASGQLGSTLLPPTTATIPDLNITSAAIQGNFWPAAKLIDERLKGRSRQTRTYLNPDGSTQAKDVNPDWGVNADLRPTFGYPTGTLVIDEATFGVEIDGLDTDSSTLVTDVRVVFAQTLGAQGLTNAADGTGNHQYQDVKTPLTYPISVAPRTFGEAWRGLPLPVEASLFERLPASTAQAFATGFIRQGAPDPPNITPTVTGNWSALWDGDALTTVTIGPPPDVTVSTYTVQLTFPDATPLPDGWEARATGGSISQLTVEARDGLVQPNGGSHTASATVNGPNTPTGLALLGDATRARLAAVWTQGGGWPGGKTVYFQITPADPQQPVVLSAGTLVRANPALLDASATPLARIPTLNPVTARLPGWNYSPAATAQLTLRDPLGNAVETRELPIELLVYDTNDDGELYTEVRCGQRDEAEALSFTSAIASRDQNATTDAVQAST</sequence>
<name>A0ABQ2SB39_9DEIO</name>
<reference evidence="2" key="1">
    <citation type="journal article" date="2019" name="Int. J. Syst. Evol. Microbiol.">
        <title>The Global Catalogue of Microorganisms (GCM) 10K type strain sequencing project: providing services to taxonomists for standard genome sequencing and annotation.</title>
        <authorList>
            <consortium name="The Broad Institute Genomics Platform"/>
            <consortium name="The Broad Institute Genome Sequencing Center for Infectious Disease"/>
            <person name="Wu L."/>
            <person name="Ma J."/>
        </authorList>
    </citation>
    <scope>NUCLEOTIDE SEQUENCE [LARGE SCALE GENOMIC DNA]</scope>
    <source>
        <strain evidence="2">JCM 31405</strain>
    </source>
</reference>
<comment type="caution">
    <text evidence="1">The sequence shown here is derived from an EMBL/GenBank/DDBJ whole genome shotgun (WGS) entry which is preliminary data.</text>
</comment>
<dbReference type="Proteomes" id="UP000644548">
    <property type="component" value="Unassembled WGS sequence"/>
</dbReference>
<gene>
    <name evidence="1" type="ORF">GCM10008960_40070</name>
</gene>
<protein>
    <submittedName>
        <fullName evidence="1">Uncharacterized protein</fullName>
    </submittedName>
</protein>
<keyword evidence="2" id="KW-1185">Reference proteome</keyword>
<proteinExistence type="predicted"/>
<evidence type="ECO:0000313" key="2">
    <source>
        <dbReference type="Proteomes" id="UP000644548"/>
    </source>
</evidence>
<accession>A0ABQ2SB39</accession>